<dbReference type="GO" id="GO:0004519">
    <property type="term" value="F:endonuclease activity"/>
    <property type="evidence" value="ECO:0007669"/>
    <property type="project" value="UniProtKB-KW"/>
</dbReference>
<dbReference type="InterPro" id="IPR051916">
    <property type="entry name" value="GPI-anchor_lipid_remodeler"/>
</dbReference>
<dbReference type="SUPFAM" id="SSF56219">
    <property type="entry name" value="DNase I-like"/>
    <property type="match status" value="1"/>
</dbReference>
<dbReference type="GO" id="GO:0016020">
    <property type="term" value="C:membrane"/>
    <property type="evidence" value="ECO:0007669"/>
    <property type="project" value="GOC"/>
</dbReference>
<evidence type="ECO:0000259" key="1">
    <source>
        <dbReference type="Pfam" id="PF03372"/>
    </source>
</evidence>
<dbReference type="GO" id="GO:0006506">
    <property type="term" value="P:GPI anchor biosynthetic process"/>
    <property type="evidence" value="ECO:0007669"/>
    <property type="project" value="TreeGrafter"/>
</dbReference>
<dbReference type="PANTHER" id="PTHR14859:SF15">
    <property type="entry name" value="ENDONUCLEASE_EXONUCLEASE_PHOSPHATASE DOMAIN-CONTAINING PROTEIN"/>
    <property type="match status" value="1"/>
</dbReference>
<name>A0A1I6HV96_9RHOB</name>
<keyword evidence="3" id="KW-1185">Reference proteome</keyword>
<dbReference type="GO" id="GO:0004527">
    <property type="term" value="F:exonuclease activity"/>
    <property type="evidence" value="ECO:0007669"/>
    <property type="project" value="UniProtKB-KW"/>
</dbReference>
<gene>
    <name evidence="2" type="ORF">SAMN04488005_3023</name>
</gene>
<dbReference type="InterPro" id="IPR036691">
    <property type="entry name" value="Endo/exonu/phosph_ase_sf"/>
</dbReference>
<reference evidence="3" key="1">
    <citation type="submission" date="2016-10" db="EMBL/GenBank/DDBJ databases">
        <authorList>
            <person name="Varghese N."/>
            <person name="Submissions S."/>
        </authorList>
    </citation>
    <scope>NUCLEOTIDE SEQUENCE [LARGE SCALE GENOMIC DNA]</scope>
    <source>
        <strain evidence="3">DSM 26879</strain>
    </source>
</reference>
<organism evidence="2 3">
    <name type="scientific">Yoonia tamlensis</name>
    <dbReference type="NCBI Taxonomy" id="390270"/>
    <lineage>
        <taxon>Bacteria</taxon>
        <taxon>Pseudomonadati</taxon>
        <taxon>Pseudomonadota</taxon>
        <taxon>Alphaproteobacteria</taxon>
        <taxon>Rhodobacterales</taxon>
        <taxon>Paracoccaceae</taxon>
        <taxon>Yoonia</taxon>
    </lineage>
</organism>
<dbReference type="EMBL" id="FOYP01000003">
    <property type="protein sequence ID" value="SFR58392.1"/>
    <property type="molecule type" value="Genomic_DNA"/>
</dbReference>
<dbReference type="RefSeq" id="WP_090201613.1">
    <property type="nucleotide sequence ID" value="NZ_FOYP01000003.1"/>
</dbReference>
<keyword evidence="2" id="KW-0255">Endonuclease</keyword>
<dbReference type="InterPro" id="IPR005135">
    <property type="entry name" value="Endo/exonuclease/phosphatase"/>
</dbReference>
<accession>A0A1I6HV96</accession>
<keyword evidence="2" id="KW-0540">Nuclease</keyword>
<dbReference type="OrthoDB" id="9813425at2"/>
<evidence type="ECO:0000313" key="3">
    <source>
        <dbReference type="Proteomes" id="UP000199478"/>
    </source>
</evidence>
<dbReference type="Gene3D" id="3.60.10.10">
    <property type="entry name" value="Endonuclease/exonuclease/phosphatase"/>
    <property type="match status" value="1"/>
</dbReference>
<keyword evidence="2" id="KW-0378">Hydrolase</keyword>
<sequence length="226" mass="24281">MSISNKGLRVASYNIRKAKGLDRKRDPMRIVQVINGLDADVIALQEADLRLGARPGAIARSVIAAETDFDIVPVARNAVSLGWHGNAILVRKGIKAGKVTHIDLPGLEPRGAVRVDLQGFSFVAAHLGLLRRHRVRQLHAIAKACAGAERVIVAGDFNEWSPHKGLEALGDFSVHAPGHSFHAARPIAALDRIAMSKGFDLRDAGVVQTGPARHASDHLPIWADVV</sequence>
<protein>
    <submittedName>
        <fullName evidence="2">Metal-dependent hydrolase, endonuclease/exonuclease/phosphatase family</fullName>
    </submittedName>
</protein>
<dbReference type="STRING" id="390270.SAMN04488005_3023"/>
<dbReference type="Pfam" id="PF03372">
    <property type="entry name" value="Exo_endo_phos"/>
    <property type="match status" value="1"/>
</dbReference>
<proteinExistence type="predicted"/>
<dbReference type="PANTHER" id="PTHR14859">
    <property type="entry name" value="CALCOFLUOR WHITE HYPERSENSITIVE PROTEIN PRECURSOR"/>
    <property type="match status" value="1"/>
</dbReference>
<dbReference type="Proteomes" id="UP000199478">
    <property type="component" value="Unassembled WGS sequence"/>
</dbReference>
<dbReference type="AlphaFoldDB" id="A0A1I6HV96"/>
<keyword evidence="2" id="KW-0269">Exonuclease</keyword>
<feature type="domain" description="Endonuclease/exonuclease/phosphatase" evidence="1">
    <location>
        <begin position="11"/>
        <end position="218"/>
    </location>
</feature>
<evidence type="ECO:0000313" key="2">
    <source>
        <dbReference type="EMBL" id="SFR58392.1"/>
    </source>
</evidence>